<dbReference type="STRING" id="1121449.SAMN02745704_02682"/>
<dbReference type="Proteomes" id="UP000190027">
    <property type="component" value="Unassembled WGS sequence"/>
</dbReference>
<sequence>MAATPPSIPSPGALSADGELQRLFHHVARKQDSEMDQELEKTAPEDQEEYLDRQWSQLEERETCDS</sequence>
<proteinExistence type="predicted"/>
<evidence type="ECO:0000313" key="3">
    <source>
        <dbReference type="Proteomes" id="UP000190027"/>
    </source>
</evidence>
<dbReference type="AlphaFoldDB" id="A0A1T4Y3V1"/>
<evidence type="ECO:0000256" key="1">
    <source>
        <dbReference type="SAM" id="MobiDB-lite"/>
    </source>
</evidence>
<feature type="compositionally biased region" description="Basic and acidic residues" evidence="1">
    <location>
        <begin position="29"/>
        <end position="44"/>
    </location>
</feature>
<dbReference type="RefSeq" id="WP_078718226.1">
    <property type="nucleotide sequence ID" value="NZ_FUYC01000024.1"/>
</dbReference>
<organism evidence="2 3">
    <name type="scientific">Paucidesulfovibrio gracilis DSM 16080</name>
    <dbReference type="NCBI Taxonomy" id="1121449"/>
    <lineage>
        <taxon>Bacteria</taxon>
        <taxon>Pseudomonadati</taxon>
        <taxon>Thermodesulfobacteriota</taxon>
        <taxon>Desulfovibrionia</taxon>
        <taxon>Desulfovibrionales</taxon>
        <taxon>Desulfovibrionaceae</taxon>
        <taxon>Paucidesulfovibrio</taxon>
    </lineage>
</organism>
<dbReference type="EMBL" id="FUYC01000024">
    <property type="protein sequence ID" value="SKA95991.1"/>
    <property type="molecule type" value="Genomic_DNA"/>
</dbReference>
<reference evidence="2 3" key="1">
    <citation type="submission" date="2017-02" db="EMBL/GenBank/DDBJ databases">
        <authorList>
            <person name="Peterson S.W."/>
        </authorList>
    </citation>
    <scope>NUCLEOTIDE SEQUENCE [LARGE SCALE GENOMIC DNA]</scope>
    <source>
        <strain evidence="2 3">DSM 16080</strain>
    </source>
</reference>
<name>A0A1T4Y3V1_9BACT</name>
<protein>
    <submittedName>
        <fullName evidence="2">Uncharacterized protein</fullName>
    </submittedName>
</protein>
<feature type="region of interest" description="Disordered" evidence="1">
    <location>
        <begin position="29"/>
        <end position="66"/>
    </location>
</feature>
<keyword evidence="3" id="KW-1185">Reference proteome</keyword>
<evidence type="ECO:0000313" key="2">
    <source>
        <dbReference type="EMBL" id="SKA95991.1"/>
    </source>
</evidence>
<accession>A0A1T4Y3V1</accession>
<gene>
    <name evidence="2" type="ORF">SAMN02745704_02682</name>
</gene>